<dbReference type="InterPro" id="IPR050868">
    <property type="entry name" value="ELMO_domain-containing"/>
</dbReference>
<organism evidence="2 3">
    <name type="scientific">Dioscorea zingiberensis</name>
    <dbReference type="NCBI Taxonomy" id="325984"/>
    <lineage>
        <taxon>Eukaryota</taxon>
        <taxon>Viridiplantae</taxon>
        <taxon>Streptophyta</taxon>
        <taxon>Embryophyta</taxon>
        <taxon>Tracheophyta</taxon>
        <taxon>Spermatophyta</taxon>
        <taxon>Magnoliopsida</taxon>
        <taxon>Liliopsida</taxon>
        <taxon>Dioscoreales</taxon>
        <taxon>Dioscoreaceae</taxon>
        <taxon>Dioscorea</taxon>
    </lineage>
</organism>
<comment type="caution">
    <text evidence="2">The sequence shown here is derived from an EMBL/GenBank/DDBJ whole genome shotgun (WGS) entry which is preliminary data.</text>
</comment>
<keyword evidence="3" id="KW-1185">Reference proteome</keyword>
<dbReference type="EMBL" id="JAGGNH010000001">
    <property type="protein sequence ID" value="KAJ0985304.1"/>
    <property type="molecule type" value="Genomic_DNA"/>
</dbReference>
<protein>
    <recommendedName>
        <fullName evidence="1">ELMO domain-containing protein</fullName>
    </recommendedName>
</protein>
<proteinExistence type="predicted"/>
<dbReference type="PANTHER" id="PTHR12771">
    <property type="entry name" value="ENGULFMENT AND CELL MOTILITY"/>
    <property type="match status" value="1"/>
</dbReference>
<feature type="domain" description="ELMO" evidence="1">
    <location>
        <begin position="140"/>
        <end position="303"/>
    </location>
</feature>
<dbReference type="Pfam" id="PF04727">
    <property type="entry name" value="ELMO_CED12"/>
    <property type="match status" value="1"/>
</dbReference>
<dbReference type="OrthoDB" id="758963at2759"/>
<evidence type="ECO:0000313" key="3">
    <source>
        <dbReference type="Proteomes" id="UP001085076"/>
    </source>
</evidence>
<reference evidence="2" key="2">
    <citation type="journal article" date="2022" name="Hortic Res">
        <title>The genome of Dioscorea zingiberensis sheds light on the biosynthesis, origin and evolution of the medicinally important diosgenin saponins.</title>
        <authorList>
            <person name="Li Y."/>
            <person name="Tan C."/>
            <person name="Li Z."/>
            <person name="Guo J."/>
            <person name="Li S."/>
            <person name="Chen X."/>
            <person name="Wang C."/>
            <person name="Dai X."/>
            <person name="Yang H."/>
            <person name="Song W."/>
            <person name="Hou L."/>
            <person name="Xu J."/>
            <person name="Tong Z."/>
            <person name="Xu A."/>
            <person name="Yuan X."/>
            <person name="Wang W."/>
            <person name="Yang Q."/>
            <person name="Chen L."/>
            <person name="Sun Z."/>
            <person name="Wang K."/>
            <person name="Pan B."/>
            <person name="Chen J."/>
            <person name="Bao Y."/>
            <person name="Liu F."/>
            <person name="Qi X."/>
            <person name="Gang D.R."/>
            <person name="Wen J."/>
            <person name="Li J."/>
        </authorList>
    </citation>
    <scope>NUCLEOTIDE SEQUENCE</scope>
    <source>
        <strain evidence="2">Dzin_1.0</strain>
    </source>
</reference>
<dbReference type="Proteomes" id="UP001085076">
    <property type="component" value="Miscellaneous, Linkage group lg01"/>
</dbReference>
<gene>
    <name evidence="2" type="ORF">J5N97_003660</name>
</gene>
<dbReference type="AlphaFoldDB" id="A0A9D5D5W3"/>
<name>A0A9D5D5W3_9LILI</name>
<dbReference type="InterPro" id="IPR006816">
    <property type="entry name" value="ELMO_dom"/>
</dbReference>
<dbReference type="PANTHER" id="PTHR12771:SF56">
    <property type="entry name" value="CED-12"/>
    <property type="match status" value="1"/>
</dbReference>
<reference evidence="2" key="1">
    <citation type="submission" date="2021-03" db="EMBL/GenBank/DDBJ databases">
        <authorList>
            <person name="Li Z."/>
            <person name="Yang C."/>
        </authorList>
    </citation>
    <scope>NUCLEOTIDE SEQUENCE</scope>
    <source>
        <strain evidence="2">Dzin_1.0</strain>
        <tissue evidence="2">Leaf</tissue>
    </source>
</reference>
<dbReference type="PROSITE" id="PS51335">
    <property type="entry name" value="ELMO"/>
    <property type="match status" value="1"/>
</dbReference>
<sequence>MASKSIRRRLHYGEVDRDRDEFVDKSESDGLREPLLGKYAHEQSEAYGPGDQQDEFGEIEGEQLHWTHSFSRWIVQFAQWLAHLVIGPGSLLRRLFLPPSIIQNKQDNETIQESLSSLQEERLRNLRQRLEVSFDSTCVDHQDSLKQLWMLAYPDRELPPLKSELWKEMGWQGTDPSTDFRGGGLISLENLIFFAKNYPTSFQRLLHKQDGKRADWEYPFAVAGVNISFMLGQMLDLQSSNGKPTSKARARFLEMLRSDEATFDNLYCVAFQLFDVQWLAKCASYMEFNEVLKSTRAQPEQELVLDSISSVQGLPSYKMLCR</sequence>
<evidence type="ECO:0000313" key="2">
    <source>
        <dbReference type="EMBL" id="KAJ0985304.1"/>
    </source>
</evidence>
<evidence type="ECO:0000259" key="1">
    <source>
        <dbReference type="PROSITE" id="PS51335"/>
    </source>
</evidence>
<accession>A0A9D5D5W3</accession>